<keyword evidence="2" id="KW-0274">FAD</keyword>
<dbReference type="GO" id="GO:0003885">
    <property type="term" value="F:D-arabinono-1,4-lactone oxidase activity"/>
    <property type="evidence" value="ECO:0007669"/>
    <property type="project" value="InterPro"/>
</dbReference>
<evidence type="ECO:0000256" key="2">
    <source>
        <dbReference type="ARBA" id="ARBA00022827"/>
    </source>
</evidence>
<keyword evidence="3" id="KW-0560">Oxidoreductase</keyword>
<dbReference type="GO" id="GO:0071949">
    <property type="term" value="F:FAD binding"/>
    <property type="evidence" value="ECO:0007669"/>
    <property type="project" value="InterPro"/>
</dbReference>
<dbReference type="RefSeq" id="WP_098517295.1">
    <property type="nucleotide sequence ID" value="NZ_NUVX01000062.1"/>
</dbReference>
<dbReference type="InterPro" id="IPR036318">
    <property type="entry name" value="FAD-bd_PCMH-like_sf"/>
</dbReference>
<dbReference type="InterPro" id="IPR016164">
    <property type="entry name" value="FAD-linked_Oxase-like_C"/>
</dbReference>
<evidence type="ECO:0000256" key="3">
    <source>
        <dbReference type="ARBA" id="ARBA00023002"/>
    </source>
</evidence>
<evidence type="ECO:0000313" key="5">
    <source>
        <dbReference type="EMBL" id="PFJ33183.1"/>
    </source>
</evidence>
<sequence>MKKSRSIPLLLGYSILFGFSIHAYQKQISHHKVEDAGRLLPVSIKRIESSTNEKEIQEIVKQANKTGDKLSIAGMQHSQGGHTYYPNGIMIDMKSYNKILDFNPKEKTITVQSGVTWNDIQRKINPYGLAIKVMQSQNIFTVGGSLSANVHGRDIRNDALIDTVKSMRLLKPDGTIVTISKNQNPELFSLVMGGYGLFGVILDVTFELTDDELYKVRTDTIDYQEYTSYFKKEILENPNAKMHMARISVAPDTFLKKMYVIDYLRAPSQEKIAEYNTLIEDNIIAAPKFFMGLSRYSDWGKNMFWDVQKKYIEKINGSYETRNNVMRSSTAFMEYESSDKTEILQEYFVPIDNFNPYINDLRKVLEKEDLNLINITVRYVEKNDHAVLSYAKDDMFALVILINQGRSTEDINKTKTVIQKLIDVSLKYNGSYYLPYYPYPTKKQIDEAYPRIDEFFEKKRKYDPNERFMNLFYKEYGL</sequence>
<evidence type="ECO:0000256" key="1">
    <source>
        <dbReference type="ARBA" id="ARBA00022630"/>
    </source>
</evidence>
<dbReference type="Pfam" id="PF04030">
    <property type="entry name" value="ALO"/>
    <property type="match status" value="1"/>
</dbReference>
<comment type="caution">
    <text evidence="5">The sequence shown here is derived from an EMBL/GenBank/DDBJ whole genome shotgun (WGS) entry which is preliminary data.</text>
</comment>
<name>A0A9X6WJP9_BACTU</name>
<keyword evidence="1" id="KW-0285">Flavoprotein</keyword>
<dbReference type="Proteomes" id="UP000224003">
    <property type="component" value="Unassembled WGS sequence"/>
</dbReference>
<dbReference type="InterPro" id="IPR006094">
    <property type="entry name" value="Oxid_FAD_bind_N"/>
</dbReference>
<feature type="domain" description="FAD-binding PCMH-type" evidence="4">
    <location>
        <begin position="39"/>
        <end position="211"/>
    </location>
</feature>
<evidence type="ECO:0000259" key="4">
    <source>
        <dbReference type="PROSITE" id="PS51387"/>
    </source>
</evidence>
<dbReference type="PROSITE" id="PS51387">
    <property type="entry name" value="FAD_PCMH"/>
    <property type="match status" value="1"/>
</dbReference>
<reference evidence="5 6" key="1">
    <citation type="submission" date="2017-09" db="EMBL/GenBank/DDBJ databases">
        <title>Large-scale bioinformatics analysis of Bacillus genomes uncovers conserved roles of natural products in bacterial physiology.</title>
        <authorList>
            <consortium name="Agbiome Team Llc"/>
            <person name="Bleich R.M."/>
            <person name="Grubbs K.J."/>
            <person name="Santa Maria K.C."/>
            <person name="Allen S.E."/>
            <person name="Farag S."/>
            <person name="Shank E.A."/>
            <person name="Bowers A."/>
        </authorList>
    </citation>
    <scope>NUCLEOTIDE SEQUENCE [LARGE SCALE GENOMIC DNA]</scope>
    <source>
        <strain evidence="5 6">AFS085496</strain>
    </source>
</reference>
<protein>
    <submittedName>
        <fullName evidence="5">FAD-binding oxidoreductase</fullName>
    </submittedName>
</protein>
<dbReference type="InterPro" id="IPR016169">
    <property type="entry name" value="FAD-bd_PCMH_sub2"/>
</dbReference>
<evidence type="ECO:0000313" key="6">
    <source>
        <dbReference type="Proteomes" id="UP000224003"/>
    </source>
</evidence>
<dbReference type="AlphaFoldDB" id="A0A9X6WJP9"/>
<dbReference type="InterPro" id="IPR010031">
    <property type="entry name" value="FAD_lactone_oxidase-like"/>
</dbReference>
<accession>A0A9X6WJP9</accession>
<dbReference type="InterPro" id="IPR016166">
    <property type="entry name" value="FAD-bd_PCMH"/>
</dbReference>
<organism evidence="5 6">
    <name type="scientific">Bacillus thuringiensis</name>
    <dbReference type="NCBI Taxonomy" id="1428"/>
    <lineage>
        <taxon>Bacteria</taxon>
        <taxon>Bacillati</taxon>
        <taxon>Bacillota</taxon>
        <taxon>Bacilli</taxon>
        <taxon>Bacillales</taxon>
        <taxon>Bacillaceae</taxon>
        <taxon>Bacillus</taxon>
        <taxon>Bacillus cereus group</taxon>
    </lineage>
</organism>
<dbReference type="Gene3D" id="3.30.465.10">
    <property type="match status" value="1"/>
</dbReference>
<dbReference type="PANTHER" id="PTHR43762">
    <property type="entry name" value="L-GULONOLACTONE OXIDASE"/>
    <property type="match status" value="1"/>
</dbReference>
<dbReference type="InterPro" id="IPR007173">
    <property type="entry name" value="ALO_C"/>
</dbReference>
<dbReference type="SUPFAM" id="SSF56176">
    <property type="entry name" value="FAD-binding/transporter-associated domain-like"/>
    <property type="match status" value="1"/>
</dbReference>
<gene>
    <name evidence="5" type="ORF">COJ15_28490</name>
</gene>
<dbReference type="GO" id="GO:0016020">
    <property type="term" value="C:membrane"/>
    <property type="evidence" value="ECO:0007669"/>
    <property type="project" value="InterPro"/>
</dbReference>
<dbReference type="SUPFAM" id="SSF55103">
    <property type="entry name" value="FAD-linked oxidases, C-terminal domain"/>
    <property type="match status" value="1"/>
</dbReference>
<dbReference type="Pfam" id="PF01565">
    <property type="entry name" value="FAD_binding_4"/>
    <property type="match status" value="1"/>
</dbReference>
<dbReference type="EMBL" id="NUVX01000062">
    <property type="protein sequence ID" value="PFJ33183.1"/>
    <property type="molecule type" value="Genomic_DNA"/>
</dbReference>
<proteinExistence type="predicted"/>
<dbReference type="PANTHER" id="PTHR43762:SF1">
    <property type="entry name" value="D-ARABINONO-1,4-LACTONE OXIDASE"/>
    <property type="match status" value="1"/>
</dbReference>